<protein>
    <submittedName>
        <fullName evidence="1">Uncharacterized protein</fullName>
    </submittedName>
</protein>
<dbReference type="AlphaFoldDB" id="A0A3A9Z6U5"/>
<sequence length="365" mass="37371">MTAVLTPPAGAGAPARRTADVLRLVREEGRVRSSARVPPGACPGAARLGAALEEAVARHLPALLAGLAERGRPEAVCQSVHLTVLGRAADGAGGVDGGAGGVVGLSVRALARAETAAGPVLLGARGAEPAPVLARLLDGAAELAGHLARREEPPHGWRRRPLLLRPPVAAALAAGARLALEAPAARGLDGRRGLPPLSLAELPPDVHREAAVDDAGAGLARHLWIDRGRFALPAREPAGGLPVGRAVWDHDLAALARPAPLRLRLESPQVAAPEEAVELVRCLEGLRRYHPGGRMSLRCLARAAPGHGWFAVRLGGTPLGLLRAVAGGAGALTDTCADQDVRSASLLLPAAEELERSSRASISAL</sequence>
<evidence type="ECO:0000313" key="2">
    <source>
        <dbReference type="Proteomes" id="UP000272474"/>
    </source>
</evidence>
<gene>
    <name evidence="1" type="ORF">D7294_09935</name>
</gene>
<evidence type="ECO:0000313" key="1">
    <source>
        <dbReference type="EMBL" id="RKN43988.1"/>
    </source>
</evidence>
<name>A0A3A9Z6U5_9ACTN</name>
<accession>A0A3A9Z6U5</accession>
<keyword evidence="2" id="KW-1185">Reference proteome</keyword>
<reference evidence="1 2" key="1">
    <citation type="journal article" date="2014" name="Int. J. Syst. Evol. Microbiol.">
        <title>Streptomyces hoynatensis sp. nov., isolated from deep marine sediment.</title>
        <authorList>
            <person name="Veyisoglu A."/>
            <person name="Sahin N."/>
        </authorList>
    </citation>
    <scope>NUCLEOTIDE SEQUENCE [LARGE SCALE GENOMIC DNA]</scope>
    <source>
        <strain evidence="1 2">KCTC 29097</strain>
    </source>
</reference>
<dbReference type="Proteomes" id="UP000272474">
    <property type="component" value="Unassembled WGS sequence"/>
</dbReference>
<dbReference type="EMBL" id="RBAL01000004">
    <property type="protein sequence ID" value="RKN43988.1"/>
    <property type="molecule type" value="Genomic_DNA"/>
</dbReference>
<organism evidence="1 2">
    <name type="scientific">Streptomyces hoynatensis</name>
    <dbReference type="NCBI Taxonomy" id="1141874"/>
    <lineage>
        <taxon>Bacteria</taxon>
        <taxon>Bacillati</taxon>
        <taxon>Actinomycetota</taxon>
        <taxon>Actinomycetes</taxon>
        <taxon>Kitasatosporales</taxon>
        <taxon>Streptomycetaceae</taxon>
        <taxon>Streptomyces</taxon>
    </lineage>
</organism>
<proteinExistence type="predicted"/>
<comment type="caution">
    <text evidence="1">The sequence shown here is derived from an EMBL/GenBank/DDBJ whole genome shotgun (WGS) entry which is preliminary data.</text>
</comment>